<feature type="compositionally biased region" description="Acidic residues" evidence="1">
    <location>
        <begin position="1"/>
        <end position="12"/>
    </location>
</feature>
<proteinExistence type="predicted"/>
<feature type="transmembrane region" description="Helical" evidence="2">
    <location>
        <begin position="326"/>
        <end position="348"/>
    </location>
</feature>
<evidence type="ECO:0000313" key="3">
    <source>
        <dbReference type="EMBL" id="KAL1138420.1"/>
    </source>
</evidence>
<sequence length="377" mass="42231">MEEDDDDDDDSGEPAATGPTFKPFSQEELNKFLYDYSSKHGKHPNSNSATKKVSNVYVDDPLNILEKTKEPPSAQDKSKSWHLINSQVHNHPYDDHTGWVTLEPVPWSSSHVQKWEPNQSSKPQDHWDQIETQPSNKPSYEYKPTPKPHWTNNQQSWNNNNNKPQWANSWDSQPDIITDGGPAGFPQHESHNSHWSSSQNHKPHNYPSEGNGQWVLLSSTKGYSYPNRNKAYQRSLTMTTNPTSTISSRRSVKLIVLPALNGTANTTTSHGGLLEVEKTFQTVEESQREHAAKMLKLEALHTSRRSSAAFKVYPLQGGDSKSNSKAVLAAVGAGMVPATMAMLLPMVFGRKKRNIHSETSNVSGNRNMPNMLVQNVL</sequence>
<accession>A0ABD0YR08</accession>
<name>A0ABD0YR08_9HEMI</name>
<evidence type="ECO:0000256" key="1">
    <source>
        <dbReference type="SAM" id="MobiDB-lite"/>
    </source>
</evidence>
<gene>
    <name evidence="3" type="ORF">AAG570_008484</name>
</gene>
<reference evidence="3 4" key="1">
    <citation type="submission" date="2024-07" db="EMBL/GenBank/DDBJ databases">
        <title>Chromosome-level genome assembly of the water stick insect Ranatra chinensis (Heteroptera: Nepidae).</title>
        <authorList>
            <person name="Liu X."/>
        </authorList>
    </citation>
    <scope>NUCLEOTIDE SEQUENCE [LARGE SCALE GENOMIC DNA]</scope>
    <source>
        <strain evidence="3">Cailab_2021Rc</strain>
        <tissue evidence="3">Muscle</tissue>
    </source>
</reference>
<organism evidence="3 4">
    <name type="scientific">Ranatra chinensis</name>
    <dbReference type="NCBI Taxonomy" id="642074"/>
    <lineage>
        <taxon>Eukaryota</taxon>
        <taxon>Metazoa</taxon>
        <taxon>Ecdysozoa</taxon>
        <taxon>Arthropoda</taxon>
        <taxon>Hexapoda</taxon>
        <taxon>Insecta</taxon>
        <taxon>Pterygota</taxon>
        <taxon>Neoptera</taxon>
        <taxon>Paraneoptera</taxon>
        <taxon>Hemiptera</taxon>
        <taxon>Heteroptera</taxon>
        <taxon>Panheteroptera</taxon>
        <taxon>Nepomorpha</taxon>
        <taxon>Nepidae</taxon>
        <taxon>Ranatrinae</taxon>
        <taxon>Ranatra</taxon>
    </lineage>
</organism>
<feature type="compositionally biased region" description="Polar residues" evidence="1">
    <location>
        <begin position="110"/>
        <end position="122"/>
    </location>
</feature>
<keyword evidence="2" id="KW-0472">Membrane</keyword>
<keyword evidence="2" id="KW-0812">Transmembrane</keyword>
<comment type="caution">
    <text evidence="3">The sequence shown here is derived from an EMBL/GenBank/DDBJ whole genome shotgun (WGS) entry which is preliminary data.</text>
</comment>
<keyword evidence="4" id="KW-1185">Reference proteome</keyword>
<keyword evidence="2" id="KW-1133">Transmembrane helix</keyword>
<dbReference type="EMBL" id="JBFDAA010000003">
    <property type="protein sequence ID" value="KAL1138420.1"/>
    <property type="molecule type" value="Genomic_DNA"/>
</dbReference>
<dbReference type="AlphaFoldDB" id="A0ABD0YR08"/>
<evidence type="ECO:0000313" key="4">
    <source>
        <dbReference type="Proteomes" id="UP001558652"/>
    </source>
</evidence>
<dbReference type="Proteomes" id="UP001558652">
    <property type="component" value="Unassembled WGS sequence"/>
</dbReference>
<feature type="region of interest" description="Disordered" evidence="1">
    <location>
        <begin position="1"/>
        <end position="26"/>
    </location>
</feature>
<feature type="compositionally biased region" description="Low complexity" evidence="1">
    <location>
        <begin position="152"/>
        <end position="170"/>
    </location>
</feature>
<protein>
    <submittedName>
        <fullName evidence="3">Uncharacterized protein</fullName>
    </submittedName>
</protein>
<feature type="region of interest" description="Disordered" evidence="1">
    <location>
        <begin position="110"/>
        <end position="213"/>
    </location>
</feature>
<evidence type="ECO:0000256" key="2">
    <source>
        <dbReference type="SAM" id="Phobius"/>
    </source>
</evidence>